<dbReference type="PANTHER" id="PTHR42771:SF2">
    <property type="entry name" value="IRON(3+)-HYDROXAMATE IMPORT ATP-BINDING PROTEIN FHUC"/>
    <property type="match status" value="1"/>
</dbReference>
<evidence type="ECO:0000259" key="10">
    <source>
        <dbReference type="PROSITE" id="PS50893"/>
    </source>
</evidence>
<dbReference type="EMBL" id="BMKQ01000001">
    <property type="protein sequence ID" value="GGF32845.1"/>
    <property type="molecule type" value="Genomic_DNA"/>
</dbReference>
<evidence type="ECO:0000256" key="8">
    <source>
        <dbReference type="ARBA" id="ARBA00023065"/>
    </source>
</evidence>
<dbReference type="Proteomes" id="UP000649179">
    <property type="component" value="Unassembled WGS sequence"/>
</dbReference>
<dbReference type="GO" id="GO:0016887">
    <property type="term" value="F:ATP hydrolysis activity"/>
    <property type="evidence" value="ECO:0007669"/>
    <property type="project" value="InterPro"/>
</dbReference>
<keyword evidence="8" id="KW-0406">Ion transport</keyword>
<dbReference type="PROSITE" id="PS00211">
    <property type="entry name" value="ABC_TRANSPORTER_1"/>
    <property type="match status" value="1"/>
</dbReference>
<dbReference type="InterPro" id="IPR027417">
    <property type="entry name" value="P-loop_NTPase"/>
</dbReference>
<reference evidence="11" key="2">
    <citation type="submission" date="2020-09" db="EMBL/GenBank/DDBJ databases">
        <authorList>
            <person name="Sun Q."/>
            <person name="Zhou Y."/>
        </authorList>
    </citation>
    <scope>NUCLEOTIDE SEQUENCE</scope>
    <source>
        <strain evidence="11">CGMCC 1.16067</strain>
    </source>
</reference>
<evidence type="ECO:0000256" key="7">
    <source>
        <dbReference type="ARBA" id="ARBA00023004"/>
    </source>
</evidence>
<dbReference type="RefSeq" id="WP_188777576.1">
    <property type="nucleotide sequence ID" value="NZ_BMKQ01000001.1"/>
</dbReference>
<dbReference type="SMART" id="SM00382">
    <property type="entry name" value="AAA"/>
    <property type="match status" value="1"/>
</dbReference>
<dbReference type="FunFam" id="3.40.50.300:FF:000134">
    <property type="entry name" value="Iron-enterobactin ABC transporter ATP-binding protein"/>
    <property type="match status" value="1"/>
</dbReference>
<dbReference type="SUPFAM" id="SSF52540">
    <property type="entry name" value="P-loop containing nucleoside triphosphate hydrolases"/>
    <property type="match status" value="1"/>
</dbReference>
<evidence type="ECO:0000256" key="5">
    <source>
        <dbReference type="ARBA" id="ARBA00022741"/>
    </source>
</evidence>
<reference evidence="11" key="1">
    <citation type="journal article" date="2014" name="Int. J. Syst. Evol. Microbiol.">
        <title>Complete genome sequence of Corynebacterium casei LMG S-19264T (=DSM 44701T), isolated from a smear-ripened cheese.</title>
        <authorList>
            <consortium name="US DOE Joint Genome Institute (JGI-PGF)"/>
            <person name="Walter F."/>
            <person name="Albersmeier A."/>
            <person name="Kalinowski J."/>
            <person name="Ruckert C."/>
        </authorList>
    </citation>
    <scope>NUCLEOTIDE SEQUENCE</scope>
    <source>
        <strain evidence="11">CGMCC 1.16067</strain>
    </source>
</reference>
<keyword evidence="5" id="KW-0547">Nucleotide-binding</keyword>
<dbReference type="AlphaFoldDB" id="A0A917B9V4"/>
<comment type="caution">
    <text evidence="11">The sequence shown here is derived from an EMBL/GenBank/DDBJ whole genome shotgun (WGS) entry which is preliminary data.</text>
</comment>
<dbReference type="CDD" id="cd03214">
    <property type="entry name" value="ABC_Iron-Siderophores_B12_Hemin"/>
    <property type="match status" value="1"/>
</dbReference>
<dbReference type="GO" id="GO:0006826">
    <property type="term" value="P:iron ion transport"/>
    <property type="evidence" value="ECO:0007669"/>
    <property type="project" value="UniProtKB-KW"/>
</dbReference>
<keyword evidence="7" id="KW-0408">Iron</keyword>
<dbReference type="InterPro" id="IPR017871">
    <property type="entry name" value="ABC_transporter-like_CS"/>
</dbReference>
<dbReference type="InterPro" id="IPR003593">
    <property type="entry name" value="AAA+_ATPase"/>
</dbReference>
<sequence length="279" mass="30020">MSATDTVAARDGAEVPSLVAHGVSLAYDKQRIVHELDLDIEPGQVTVIVGGNGCGKSTLLKGLGRLLRPDGGRVELGEQDITTMSSRAVAVLLGLLPQSPIAPEGITVGDLVARGRYPHQGMFTRHSSTDDQIVAQALADTGTADLADRRVEELSGGQRQRVWIAMALAQQPKVLLLDEPTTYLDVCHQVELLDLLADLNQRTGTTVVMVLHDLNLAARYADRLVVMRQGRLLCQGTPRDVLTPATLQEAFGLEALVVDDPVTGDPMMVPVSSRRRPRS</sequence>
<dbReference type="GO" id="GO:0005524">
    <property type="term" value="F:ATP binding"/>
    <property type="evidence" value="ECO:0007669"/>
    <property type="project" value="UniProtKB-KW"/>
</dbReference>
<dbReference type="GO" id="GO:0005886">
    <property type="term" value="C:plasma membrane"/>
    <property type="evidence" value="ECO:0007669"/>
    <property type="project" value="UniProtKB-SubCell"/>
</dbReference>
<dbReference type="PROSITE" id="PS50893">
    <property type="entry name" value="ABC_TRANSPORTER_2"/>
    <property type="match status" value="1"/>
</dbReference>
<name>A0A917B9V4_9ACTN</name>
<proteinExistence type="predicted"/>
<evidence type="ECO:0000313" key="11">
    <source>
        <dbReference type="EMBL" id="GGF32845.1"/>
    </source>
</evidence>
<keyword evidence="2" id="KW-0813">Transport</keyword>
<keyword evidence="12" id="KW-1185">Reference proteome</keyword>
<organism evidence="11 12">
    <name type="scientific">Marmoricola endophyticus</name>
    <dbReference type="NCBI Taxonomy" id="2040280"/>
    <lineage>
        <taxon>Bacteria</taxon>
        <taxon>Bacillati</taxon>
        <taxon>Actinomycetota</taxon>
        <taxon>Actinomycetes</taxon>
        <taxon>Propionibacteriales</taxon>
        <taxon>Nocardioidaceae</taxon>
        <taxon>Marmoricola</taxon>
    </lineage>
</organism>
<feature type="domain" description="ABC transporter" evidence="10">
    <location>
        <begin position="18"/>
        <end position="254"/>
    </location>
</feature>
<protein>
    <submittedName>
        <fullName evidence="11">Iron-enterobactin transporter ATP-binding protein</fullName>
    </submittedName>
</protein>
<dbReference type="Pfam" id="PF00005">
    <property type="entry name" value="ABC_tran"/>
    <property type="match status" value="1"/>
</dbReference>
<evidence type="ECO:0000256" key="1">
    <source>
        <dbReference type="ARBA" id="ARBA00004202"/>
    </source>
</evidence>
<evidence type="ECO:0000256" key="2">
    <source>
        <dbReference type="ARBA" id="ARBA00022448"/>
    </source>
</evidence>
<dbReference type="Gene3D" id="3.40.50.300">
    <property type="entry name" value="P-loop containing nucleotide triphosphate hydrolases"/>
    <property type="match status" value="1"/>
</dbReference>
<evidence type="ECO:0000256" key="3">
    <source>
        <dbReference type="ARBA" id="ARBA00022475"/>
    </source>
</evidence>
<evidence type="ECO:0000256" key="4">
    <source>
        <dbReference type="ARBA" id="ARBA00022496"/>
    </source>
</evidence>
<gene>
    <name evidence="11" type="ORF">GCM10011519_02860</name>
</gene>
<dbReference type="PANTHER" id="PTHR42771">
    <property type="entry name" value="IRON(3+)-HYDROXAMATE IMPORT ATP-BINDING PROTEIN FHUC"/>
    <property type="match status" value="1"/>
</dbReference>
<keyword evidence="3" id="KW-1003">Cell membrane</keyword>
<evidence type="ECO:0000256" key="6">
    <source>
        <dbReference type="ARBA" id="ARBA00022840"/>
    </source>
</evidence>
<comment type="subcellular location">
    <subcellularLocation>
        <location evidence="1">Cell membrane</location>
        <topology evidence="1">Peripheral membrane protein</topology>
    </subcellularLocation>
</comment>
<dbReference type="InterPro" id="IPR051535">
    <property type="entry name" value="Siderophore_ABC-ATPase"/>
</dbReference>
<keyword evidence="4" id="KW-0410">Iron transport</keyword>
<dbReference type="InterPro" id="IPR003439">
    <property type="entry name" value="ABC_transporter-like_ATP-bd"/>
</dbReference>
<keyword evidence="6 11" id="KW-0067">ATP-binding</keyword>
<evidence type="ECO:0000256" key="9">
    <source>
        <dbReference type="ARBA" id="ARBA00023136"/>
    </source>
</evidence>
<accession>A0A917B9V4</accession>
<evidence type="ECO:0000313" key="12">
    <source>
        <dbReference type="Proteomes" id="UP000649179"/>
    </source>
</evidence>
<keyword evidence="9" id="KW-0472">Membrane</keyword>